<dbReference type="Gene3D" id="3.40.605.10">
    <property type="entry name" value="Aldehyde Dehydrogenase, Chain A, domain 1"/>
    <property type="match status" value="1"/>
</dbReference>
<dbReference type="InterPro" id="IPR016163">
    <property type="entry name" value="Ald_DH_C"/>
</dbReference>
<comment type="caution">
    <text evidence="4">The sequence shown here is derived from an EMBL/GenBank/DDBJ whole genome shotgun (WGS) entry which is preliminary data.</text>
</comment>
<sequence length="510" mass="54536">MAKATATAKRPDAGRTSKNGAAHHRKKPHARNFIDGIWVDSPRRGTSTAPADGAVLGSYADGDAETAAAAIEAARRAFAGTAWAHDRQLRARALFEMADRLEAAREELITLLARENGKILADAAFEIDLSIPKLRYYGALALSDYGQSAEVGPGMYSMTLRQPIGVAAVIAPWNSPVVLAIRSFAPALAAGCTVAMKLPGQTALTNGLFYEIIAGTPSLPPGVMNMFTESGNDGAPLMISHPDTAVISYTGSTKVGRAIMASAAPLLKPMSLELGGKTPMIVFDDADLDAAVPVLVKAITTFNGQFCMTGSRILAQRPIADELRRRLITALTTLRIGPGDDPDSEIGPMIDAANAERVDEFVSATKEYAKIVVRGGRPAEPELAAGAYYRPSLVEVVDLDTPIVQQEVFGPVATFEIFDSETDAVRRANATEYGLAASLWTRDVDLPLRVGRQLDAGTVWTNTWAVVNDQFPEGGFKQSGIGRLNGTRALEEFMELKHFVHPVPPSNRPQ</sequence>
<dbReference type="PANTHER" id="PTHR11699">
    <property type="entry name" value="ALDEHYDE DEHYDROGENASE-RELATED"/>
    <property type="match status" value="1"/>
</dbReference>
<dbReference type="Proteomes" id="UP000602198">
    <property type="component" value="Unassembled WGS sequence"/>
</dbReference>
<accession>A0ABS1MIQ0</accession>
<evidence type="ECO:0000313" key="5">
    <source>
        <dbReference type="Proteomes" id="UP000602198"/>
    </source>
</evidence>
<dbReference type="Gene3D" id="3.40.309.10">
    <property type="entry name" value="Aldehyde Dehydrogenase, Chain A, domain 2"/>
    <property type="match status" value="1"/>
</dbReference>
<dbReference type="InterPro" id="IPR016161">
    <property type="entry name" value="Ald_DH/histidinol_DH"/>
</dbReference>
<dbReference type="Pfam" id="PF00171">
    <property type="entry name" value="Aldedh"/>
    <property type="match status" value="1"/>
</dbReference>
<dbReference type="SUPFAM" id="SSF53720">
    <property type="entry name" value="ALDH-like"/>
    <property type="match status" value="1"/>
</dbReference>
<dbReference type="EMBL" id="JAERRJ010000021">
    <property type="protein sequence ID" value="MBL1079935.1"/>
    <property type="molecule type" value="Genomic_DNA"/>
</dbReference>
<evidence type="ECO:0000313" key="4">
    <source>
        <dbReference type="EMBL" id="MBL1079935.1"/>
    </source>
</evidence>
<gene>
    <name evidence="4" type="ORF">JK358_36620</name>
</gene>
<dbReference type="InterPro" id="IPR016162">
    <property type="entry name" value="Ald_DH_N"/>
</dbReference>
<feature type="domain" description="Aldehyde dehydrogenase" evidence="3">
    <location>
        <begin position="38"/>
        <end position="498"/>
    </location>
</feature>
<dbReference type="RefSeq" id="WP_201957878.1">
    <property type="nucleotide sequence ID" value="NZ_JAERRJ010000021.1"/>
</dbReference>
<name>A0ABS1MIQ0_9NOCA</name>
<keyword evidence="1" id="KW-0560">Oxidoreductase</keyword>
<protein>
    <submittedName>
        <fullName evidence="4">Aldehyde dehydrogenase family protein</fullName>
    </submittedName>
</protein>
<proteinExistence type="predicted"/>
<evidence type="ECO:0000259" key="3">
    <source>
        <dbReference type="Pfam" id="PF00171"/>
    </source>
</evidence>
<reference evidence="4 5" key="1">
    <citation type="submission" date="2021-01" db="EMBL/GenBank/DDBJ databases">
        <title>WGS of actinomycetes isolated from Thailand.</title>
        <authorList>
            <person name="Thawai C."/>
        </authorList>
    </citation>
    <scope>NUCLEOTIDE SEQUENCE [LARGE SCALE GENOMIC DNA]</scope>
    <source>
        <strain evidence="4 5">LPG 2</strain>
    </source>
</reference>
<dbReference type="InterPro" id="IPR015590">
    <property type="entry name" value="Aldehyde_DH_dom"/>
</dbReference>
<evidence type="ECO:0000256" key="2">
    <source>
        <dbReference type="SAM" id="MobiDB-lite"/>
    </source>
</evidence>
<organism evidence="4 5">
    <name type="scientific">Nocardia acididurans</name>
    <dbReference type="NCBI Taxonomy" id="2802282"/>
    <lineage>
        <taxon>Bacteria</taxon>
        <taxon>Bacillati</taxon>
        <taxon>Actinomycetota</taxon>
        <taxon>Actinomycetes</taxon>
        <taxon>Mycobacteriales</taxon>
        <taxon>Nocardiaceae</taxon>
        <taxon>Nocardia</taxon>
    </lineage>
</organism>
<feature type="region of interest" description="Disordered" evidence="2">
    <location>
        <begin position="1"/>
        <end position="27"/>
    </location>
</feature>
<evidence type="ECO:0000256" key="1">
    <source>
        <dbReference type="ARBA" id="ARBA00023002"/>
    </source>
</evidence>
<keyword evidence="5" id="KW-1185">Reference proteome</keyword>